<feature type="transmembrane region" description="Helical" evidence="1">
    <location>
        <begin position="91"/>
        <end position="109"/>
    </location>
</feature>
<reference evidence="3" key="2">
    <citation type="submission" date="2021-10" db="EMBL/GenBank/DDBJ databases">
        <title>Phylogenomics reveals ancestral predisposition of the termite-cultivated fungus Termitomyces towards a domesticated lifestyle.</title>
        <authorList>
            <person name="Auxier B."/>
            <person name="Grum-Grzhimaylo A."/>
            <person name="Cardenas M.E."/>
            <person name="Lodge J.D."/>
            <person name="Laessoe T."/>
            <person name="Pedersen O."/>
            <person name="Smith M.E."/>
            <person name="Kuyper T.W."/>
            <person name="Franco-Molano E.A."/>
            <person name="Baroni T.J."/>
            <person name="Aanen D.K."/>
        </authorList>
    </citation>
    <scope>NUCLEOTIDE SEQUENCE</scope>
    <source>
        <strain evidence="3">AP01</strain>
        <tissue evidence="3">Mycelium</tissue>
    </source>
</reference>
<evidence type="ECO:0000256" key="1">
    <source>
        <dbReference type="SAM" id="Phobius"/>
    </source>
</evidence>
<evidence type="ECO:0000313" key="4">
    <source>
        <dbReference type="Proteomes" id="UP000775547"/>
    </source>
</evidence>
<protein>
    <recommendedName>
        <fullName evidence="2">Anoctamin transmembrane domain-containing protein</fullName>
    </recommendedName>
</protein>
<keyword evidence="1" id="KW-0812">Transmembrane</keyword>
<gene>
    <name evidence="3" type="ORF">DXG03_009502</name>
</gene>
<sequence length="203" mass="22446">MTVHNRRPIPSRTDSIGPWLDALTFLTWLSALTNSALTYLFCPPTENHCTATPNASRSKLNKVHIHLSQAAGSLPADGDEVEGGSEATRELLLTALLIALAASHGYIILRTIVRHIIERLFWTGSAEVKEGEREDREVKEQFLSGFVAKDDELRRMIGGDEDGDKDGNGEGNAVNVEKVDEMFPGFWDNDEGLEEISRISKEV</sequence>
<dbReference type="OrthoDB" id="296386at2759"/>
<evidence type="ECO:0000313" key="3">
    <source>
        <dbReference type="EMBL" id="KAG5643872.1"/>
    </source>
</evidence>
<accession>A0A9P7GB89</accession>
<keyword evidence="1" id="KW-1133">Transmembrane helix</keyword>
<evidence type="ECO:0000259" key="2">
    <source>
        <dbReference type="Pfam" id="PF04547"/>
    </source>
</evidence>
<comment type="caution">
    <text evidence="3">The sequence shown here is derived from an EMBL/GenBank/DDBJ whole genome shotgun (WGS) entry which is preliminary data.</text>
</comment>
<organism evidence="3 4">
    <name type="scientific">Asterophora parasitica</name>
    <dbReference type="NCBI Taxonomy" id="117018"/>
    <lineage>
        <taxon>Eukaryota</taxon>
        <taxon>Fungi</taxon>
        <taxon>Dikarya</taxon>
        <taxon>Basidiomycota</taxon>
        <taxon>Agaricomycotina</taxon>
        <taxon>Agaricomycetes</taxon>
        <taxon>Agaricomycetidae</taxon>
        <taxon>Agaricales</taxon>
        <taxon>Tricholomatineae</taxon>
        <taxon>Lyophyllaceae</taxon>
        <taxon>Asterophora</taxon>
    </lineage>
</organism>
<dbReference type="Proteomes" id="UP000775547">
    <property type="component" value="Unassembled WGS sequence"/>
</dbReference>
<reference evidence="3" key="1">
    <citation type="submission" date="2020-07" db="EMBL/GenBank/DDBJ databases">
        <authorList>
            <person name="Nieuwenhuis M."/>
            <person name="Van De Peppel L.J.J."/>
        </authorList>
    </citation>
    <scope>NUCLEOTIDE SEQUENCE</scope>
    <source>
        <strain evidence="3">AP01</strain>
        <tissue evidence="3">Mycelium</tissue>
    </source>
</reference>
<keyword evidence="4" id="KW-1185">Reference proteome</keyword>
<name>A0A9P7GB89_9AGAR</name>
<dbReference type="EMBL" id="JABCKV010000091">
    <property type="protein sequence ID" value="KAG5643872.1"/>
    <property type="molecule type" value="Genomic_DNA"/>
</dbReference>
<dbReference type="InterPro" id="IPR049452">
    <property type="entry name" value="Anoctamin_TM"/>
</dbReference>
<proteinExistence type="predicted"/>
<dbReference type="AlphaFoldDB" id="A0A9P7GB89"/>
<feature type="domain" description="Anoctamin transmembrane" evidence="2">
    <location>
        <begin position="2"/>
        <end position="120"/>
    </location>
</feature>
<keyword evidence="1" id="KW-0472">Membrane</keyword>
<dbReference type="Pfam" id="PF04547">
    <property type="entry name" value="Anoctamin"/>
    <property type="match status" value="1"/>
</dbReference>